<dbReference type="AlphaFoldDB" id="A0A1A7C423"/>
<keyword evidence="3" id="KW-1185">Reference proteome</keyword>
<evidence type="ECO:0000313" key="2">
    <source>
        <dbReference type="EMBL" id="OBV39490.1"/>
    </source>
</evidence>
<dbReference type="SUPFAM" id="SSF51735">
    <property type="entry name" value="NAD(P)-binding Rossmann-fold domains"/>
    <property type="match status" value="1"/>
</dbReference>
<dbReference type="Pfam" id="PF13380">
    <property type="entry name" value="CoA_binding_2"/>
    <property type="match status" value="1"/>
</dbReference>
<evidence type="ECO:0000259" key="1">
    <source>
        <dbReference type="SMART" id="SM00881"/>
    </source>
</evidence>
<comment type="caution">
    <text evidence="2">The sequence shown here is derived from an EMBL/GenBank/DDBJ whole genome shotgun (WGS) entry which is preliminary data.</text>
</comment>
<organism evidence="2 3">
    <name type="scientific">Janthinobacterium psychrotolerans</name>
    <dbReference type="NCBI Taxonomy" id="1747903"/>
    <lineage>
        <taxon>Bacteria</taxon>
        <taxon>Pseudomonadati</taxon>
        <taxon>Pseudomonadota</taxon>
        <taxon>Betaproteobacteria</taxon>
        <taxon>Burkholderiales</taxon>
        <taxon>Oxalobacteraceae</taxon>
        <taxon>Janthinobacterium</taxon>
    </lineage>
</organism>
<dbReference type="SMART" id="SM00881">
    <property type="entry name" value="CoA_binding"/>
    <property type="match status" value="1"/>
</dbReference>
<dbReference type="EMBL" id="LOCQ01000053">
    <property type="protein sequence ID" value="OBV39490.1"/>
    <property type="molecule type" value="Genomic_DNA"/>
</dbReference>
<evidence type="ECO:0000313" key="3">
    <source>
        <dbReference type="Proteomes" id="UP000092713"/>
    </source>
</evidence>
<dbReference type="PANTHER" id="PTHR33303:SF2">
    <property type="entry name" value="COA-BINDING DOMAIN-CONTAINING PROTEIN"/>
    <property type="match status" value="1"/>
</dbReference>
<dbReference type="Proteomes" id="UP000092713">
    <property type="component" value="Unassembled WGS sequence"/>
</dbReference>
<sequence>MSTTSSIARILQDARIIAIVGLSDKPDRASHQVAEYLLEHGYQVVPVNPALAGQDVLGQRAHATLADAASAVAPARIDIVDVFRKAEDVFPIAVEAVAVKAGCLWLQLDVVNQQAAQIARAAGLDVVMDHCTKIEHRNLQAAA</sequence>
<dbReference type="RefSeq" id="WP_065307836.1">
    <property type="nucleotide sequence ID" value="NZ_LOCQ01000053.1"/>
</dbReference>
<dbReference type="InterPro" id="IPR036291">
    <property type="entry name" value="NAD(P)-bd_dom_sf"/>
</dbReference>
<dbReference type="OrthoDB" id="9804695at2"/>
<reference evidence="2 3" key="1">
    <citation type="submission" date="2016-04" db="EMBL/GenBank/DDBJ databases">
        <title>Draft genome sequence of Janthinobacterium psychrotolerans sp. nov., isolated from freshwater sediments in Denmark.</title>
        <authorList>
            <person name="Gong X."/>
            <person name="Skrivergaard S."/>
            <person name="Korsgaard B.S."/>
            <person name="Schreiber L."/>
            <person name="Marshall I.P."/>
            <person name="Finster K."/>
            <person name="Schramm A."/>
        </authorList>
    </citation>
    <scope>NUCLEOTIDE SEQUENCE [LARGE SCALE GENOMIC DNA]</scope>
    <source>
        <strain evidence="2 3">S3-2</strain>
    </source>
</reference>
<feature type="domain" description="CoA-binding" evidence="1">
    <location>
        <begin position="11"/>
        <end position="110"/>
    </location>
</feature>
<accession>A0A1A7C423</accession>
<dbReference type="PANTHER" id="PTHR33303">
    <property type="entry name" value="CYTOPLASMIC PROTEIN-RELATED"/>
    <property type="match status" value="1"/>
</dbReference>
<dbReference type="Gene3D" id="3.40.50.720">
    <property type="entry name" value="NAD(P)-binding Rossmann-like Domain"/>
    <property type="match status" value="1"/>
</dbReference>
<proteinExistence type="predicted"/>
<protein>
    <recommendedName>
        <fullName evidence="1">CoA-binding domain-containing protein</fullName>
    </recommendedName>
</protein>
<gene>
    <name evidence="2" type="ORF">ASR47_101080</name>
</gene>
<dbReference type="STRING" id="1747903.ASR47_101080"/>
<dbReference type="InterPro" id="IPR003781">
    <property type="entry name" value="CoA-bd"/>
</dbReference>
<name>A0A1A7C423_9BURK</name>